<evidence type="ECO:0000313" key="12">
    <source>
        <dbReference type="EMBL" id="KAL3314425.1"/>
    </source>
</evidence>
<evidence type="ECO:0000256" key="5">
    <source>
        <dbReference type="ARBA" id="ARBA00022692"/>
    </source>
</evidence>
<reference evidence="12 13" key="1">
    <citation type="submission" date="2024-11" db="EMBL/GenBank/DDBJ databases">
        <title>Adaptive evolution of stress response genes in parasites aligns with host niche diversity.</title>
        <authorList>
            <person name="Hahn C."/>
            <person name="Resl P."/>
        </authorList>
    </citation>
    <scope>NUCLEOTIDE SEQUENCE [LARGE SCALE GENOMIC DNA]</scope>
    <source>
        <strain evidence="12">EGGRZ-B1_66</strain>
        <tissue evidence="12">Body</tissue>
    </source>
</reference>
<dbReference type="AlphaFoldDB" id="A0ABD2Q4I2"/>
<comment type="similarity">
    <text evidence="2">Belongs to the otopetrin family.</text>
</comment>
<evidence type="ECO:0000256" key="2">
    <source>
        <dbReference type="ARBA" id="ARBA00006513"/>
    </source>
</evidence>
<keyword evidence="10" id="KW-0407">Ion channel</keyword>
<dbReference type="GO" id="GO:0005886">
    <property type="term" value="C:plasma membrane"/>
    <property type="evidence" value="ECO:0007669"/>
    <property type="project" value="UniProtKB-SubCell"/>
</dbReference>
<dbReference type="EMBL" id="JBJKFK010001004">
    <property type="protein sequence ID" value="KAL3314425.1"/>
    <property type="molecule type" value="Genomic_DNA"/>
</dbReference>
<comment type="caution">
    <text evidence="12">The sequence shown here is derived from an EMBL/GenBank/DDBJ whole genome shotgun (WGS) entry which is preliminary data.</text>
</comment>
<evidence type="ECO:0000256" key="10">
    <source>
        <dbReference type="ARBA" id="ARBA00023303"/>
    </source>
</evidence>
<evidence type="ECO:0000256" key="7">
    <source>
        <dbReference type="ARBA" id="ARBA00022989"/>
    </source>
</evidence>
<protein>
    <submittedName>
        <fullName evidence="12">Uncharacterized protein</fullName>
    </submittedName>
</protein>
<evidence type="ECO:0000256" key="3">
    <source>
        <dbReference type="ARBA" id="ARBA00022448"/>
    </source>
</evidence>
<sequence length="430" mass="49818">MDGLKIADPFEKDNSATDTNCHSHLWIPKHLIHFIFVFWQTYFVFKYHKVVFNVQKFVLRFLLSHMAVANLCQWLKTIVDEIMEEERHRKLHSMTGHHSKRSDLPTILHVSFYSSEPENASINAYACKSIGGALLNYLSPCAIEYSLITGAIFYKMFAKIGQVQKESDRMEKSRRQNELTRGFSECHRSHRGLFVGLLMFMATIVAMALFFIFASRDNNLAHKTIPKNAMLIYHVTEISLLLIGFLTCIICYYRFRVLKFHDLSEEGAFDGNLLLIGLMGMVFYNMFLLVPAMETLNNDTEQSRLFAAKAALEIIQALVQVSLRQTFSWSFKVFFILEASRRCARTMEHVRKKPGRTLVVLLLIINLSMWVVNIFEVKRAGQKGLHKDYFGDIVWAIIINISLPLIIFFRFHSTVCLSDIWTHAYKFAHD</sequence>
<keyword evidence="9 11" id="KW-0472">Membrane</keyword>
<feature type="transmembrane region" description="Helical" evidence="11">
    <location>
        <begin position="358"/>
        <end position="377"/>
    </location>
</feature>
<evidence type="ECO:0000256" key="4">
    <source>
        <dbReference type="ARBA" id="ARBA00022475"/>
    </source>
</evidence>
<organism evidence="12 13">
    <name type="scientific">Cichlidogyrus casuarinus</name>
    <dbReference type="NCBI Taxonomy" id="1844966"/>
    <lineage>
        <taxon>Eukaryota</taxon>
        <taxon>Metazoa</taxon>
        <taxon>Spiralia</taxon>
        <taxon>Lophotrochozoa</taxon>
        <taxon>Platyhelminthes</taxon>
        <taxon>Monogenea</taxon>
        <taxon>Monopisthocotylea</taxon>
        <taxon>Dactylogyridea</taxon>
        <taxon>Ancyrocephalidae</taxon>
        <taxon>Cichlidogyrus</taxon>
    </lineage>
</organism>
<dbReference type="Pfam" id="PF03189">
    <property type="entry name" value="Otopetrin"/>
    <property type="match status" value="1"/>
</dbReference>
<gene>
    <name evidence="12" type="ORF">Ciccas_006956</name>
</gene>
<dbReference type="PANTHER" id="PTHR21522">
    <property type="entry name" value="PROTON CHANNEL OTOP"/>
    <property type="match status" value="1"/>
</dbReference>
<accession>A0ABD2Q4I2</accession>
<evidence type="ECO:0000313" key="13">
    <source>
        <dbReference type="Proteomes" id="UP001626550"/>
    </source>
</evidence>
<evidence type="ECO:0000256" key="11">
    <source>
        <dbReference type="SAM" id="Phobius"/>
    </source>
</evidence>
<keyword evidence="3" id="KW-0813">Transport</keyword>
<dbReference type="GO" id="GO:0015252">
    <property type="term" value="F:proton channel activity"/>
    <property type="evidence" value="ECO:0007669"/>
    <property type="project" value="UniProtKB-ARBA"/>
</dbReference>
<keyword evidence="5 11" id="KW-0812">Transmembrane</keyword>
<keyword evidence="4" id="KW-1003">Cell membrane</keyword>
<dbReference type="Proteomes" id="UP001626550">
    <property type="component" value="Unassembled WGS sequence"/>
</dbReference>
<keyword evidence="13" id="KW-1185">Reference proteome</keyword>
<evidence type="ECO:0000256" key="1">
    <source>
        <dbReference type="ARBA" id="ARBA00004651"/>
    </source>
</evidence>
<dbReference type="InterPro" id="IPR004878">
    <property type="entry name" value="Otopetrin"/>
</dbReference>
<keyword evidence="6" id="KW-0375">Hydrogen ion transport</keyword>
<evidence type="ECO:0000256" key="6">
    <source>
        <dbReference type="ARBA" id="ARBA00022781"/>
    </source>
</evidence>
<feature type="transmembrane region" description="Helical" evidence="11">
    <location>
        <begin position="273"/>
        <end position="294"/>
    </location>
</feature>
<evidence type="ECO:0000256" key="9">
    <source>
        <dbReference type="ARBA" id="ARBA00023136"/>
    </source>
</evidence>
<feature type="transmembrane region" description="Helical" evidence="11">
    <location>
        <begin position="193"/>
        <end position="212"/>
    </location>
</feature>
<proteinExistence type="inferred from homology"/>
<feature type="transmembrane region" description="Helical" evidence="11">
    <location>
        <begin position="389"/>
        <end position="409"/>
    </location>
</feature>
<name>A0ABD2Q4I2_9PLAT</name>
<feature type="transmembrane region" description="Helical" evidence="11">
    <location>
        <begin position="232"/>
        <end position="253"/>
    </location>
</feature>
<feature type="transmembrane region" description="Helical" evidence="11">
    <location>
        <begin position="314"/>
        <end position="337"/>
    </location>
</feature>
<comment type="subcellular location">
    <subcellularLocation>
        <location evidence="1">Cell membrane</location>
        <topology evidence="1">Multi-pass membrane protein</topology>
    </subcellularLocation>
</comment>
<keyword evidence="8" id="KW-0406">Ion transport</keyword>
<evidence type="ECO:0000256" key="8">
    <source>
        <dbReference type="ARBA" id="ARBA00023065"/>
    </source>
</evidence>
<dbReference type="PANTHER" id="PTHR21522:SF32">
    <property type="entry name" value="OTOPETRIN-2"/>
    <property type="match status" value="1"/>
</dbReference>
<keyword evidence="7 11" id="KW-1133">Transmembrane helix</keyword>